<dbReference type="SUPFAM" id="SSF53649">
    <property type="entry name" value="Alkaline phosphatase-like"/>
    <property type="match status" value="1"/>
</dbReference>
<sequence>MSNIIILMSDEHNPFISSVYGHPSVRTPNMERLARMGTVYASAYSPSPLCMPARSAFMSGRRVHELETYSNCRIHVKGGHPSYGSVLREQGIYTAHIGKADVYDPGEALGFSEMRLNKNRKKQGDLNFRRRPLAVRQGAAARAMNFGVRADAFDGDNAVIEDALLWLDEKAPTLDVPWSMTVNILNPHFPQWNTEELWNLYEDGADGAAYPPSERNGESAGHPYARDLREHFQTEAFTEEQIRGLRRGYLGNVTYVDRQLGRLLDKLEETGLAANTNLIYVSDHGDMQGKFGMWWKCSLYEPSARVPCIAAGPDFASGAVVRTPVDLHDVQAAIFRSVGAARPEDWVGRPLQDIEADDPDRVVFAEYHGHGTRSGAYMIRKEAWKLLYYMEGPHQLFNLECDPEELVNLWDRESAKAAELEAELRRICSPEEENDKAHRFQEEQLREIETAPLPNASAD</sequence>
<dbReference type="AlphaFoldDB" id="A0AA96RH37"/>
<dbReference type="GO" id="GO:0015024">
    <property type="term" value="F:glucuronate-2-sulfatase activity"/>
    <property type="evidence" value="ECO:0007669"/>
    <property type="project" value="TreeGrafter"/>
</dbReference>
<dbReference type="Proteomes" id="UP001305702">
    <property type="component" value="Chromosome"/>
</dbReference>
<dbReference type="InterPro" id="IPR051849">
    <property type="entry name" value="GAG-degrading_sulfatase"/>
</dbReference>
<dbReference type="GO" id="GO:0004065">
    <property type="term" value="F:arylsulfatase activity"/>
    <property type="evidence" value="ECO:0007669"/>
    <property type="project" value="TreeGrafter"/>
</dbReference>
<keyword evidence="4" id="KW-1185">Reference proteome</keyword>
<dbReference type="PANTHER" id="PTHR46615">
    <property type="entry name" value="ARYLSULFATASE K"/>
    <property type="match status" value="1"/>
</dbReference>
<name>A0AA96RH37_9BACL</name>
<dbReference type="PANTHER" id="PTHR46615:SF1">
    <property type="entry name" value="ARYLSULFATASE K"/>
    <property type="match status" value="1"/>
</dbReference>
<proteinExistence type="predicted"/>
<dbReference type="InterPro" id="IPR000917">
    <property type="entry name" value="Sulfatase_N"/>
</dbReference>
<dbReference type="CDD" id="cd16037">
    <property type="entry name" value="sulfatase_like"/>
    <property type="match status" value="1"/>
</dbReference>
<evidence type="ECO:0000313" key="3">
    <source>
        <dbReference type="EMBL" id="WNQ10724.1"/>
    </source>
</evidence>
<evidence type="ECO:0000256" key="1">
    <source>
        <dbReference type="SAM" id="MobiDB-lite"/>
    </source>
</evidence>
<reference evidence="3 4" key="1">
    <citation type="submission" date="2022-02" db="EMBL/GenBank/DDBJ databases">
        <title>Paenibacillus sp. MBLB1776 Whole Genome Shotgun Sequencing.</title>
        <authorList>
            <person name="Hwang C.Y."/>
            <person name="Cho E.-S."/>
            <person name="Seo M.-J."/>
        </authorList>
    </citation>
    <scope>NUCLEOTIDE SEQUENCE [LARGE SCALE GENOMIC DNA]</scope>
    <source>
        <strain evidence="3 4">MBLB1776</strain>
    </source>
</reference>
<accession>A0AA96RH37</accession>
<feature type="compositionally biased region" description="Basic and acidic residues" evidence="1">
    <location>
        <begin position="431"/>
        <end position="449"/>
    </location>
</feature>
<dbReference type="Gene3D" id="3.40.720.10">
    <property type="entry name" value="Alkaline Phosphatase, subunit A"/>
    <property type="match status" value="1"/>
</dbReference>
<evidence type="ECO:0000313" key="4">
    <source>
        <dbReference type="Proteomes" id="UP001305702"/>
    </source>
</evidence>
<dbReference type="InterPro" id="IPR017850">
    <property type="entry name" value="Alkaline_phosphatase_core_sf"/>
</dbReference>
<dbReference type="KEGG" id="paun:MJA45_24390"/>
<organism evidence="3 4">
    <name type="scientific">Paenibacillus aurantius</name>
    <dbReference type="NCBI Taxonomy" id="2918900"/>
    <lineage>
        <taxon>Bacteria</taxon>
        <taxon>Bacillati</taxon>
        <taxon>Bacillota</taxon>
        <taxon>Bacilli</taxon>
        <taxon>Bacillales</taxon>
        <taxon>Paenibacillaceae</taxon>
        <taxon>Paenibacillus</taxon>
    </lineage>
</organism>
<dbReference type="Pfam" id="PF00884">
    <property type="entry name" value="Sulfatase"/>
    <property type="match status" value="1"/>
</dbReference>
<protein>
    <submittedName>
        <fullName evidence="3">Sulfatase-like hydrolase/transferase</fullName>
    </submittedName>
</protein>
<feature type="region of interest" description="Disordered" evidence="1">
    <location>
        <begin position="431"/>
        <end position="459"/>
    </location>
</feature>
<dbReference type="RefSeq" id="WP_315604498.1">
    <property type="nucleotide sequence ID" value="NZ_CP130318.1"/>
</dbReference>
<dbReference type="EMBL" id="CP130318">
    <property type="protein sequence ID" value="WNQ10724.1"/>
    <property type="molecule type" value="Genomic_DNA"/>
</dbReference>
<gene>
    <name evidence="3" type="ORF">MJA45_24390</name>
</gene>
<feature type="domain" description="Sulfatase N-terminal" evidence="2">
    <location>
        <begin position="3"/>
        <end position="336"/>
    </location>
</feature>
<evidence type="ECO:0000259" key="2">
    <source>
        <dbReference type="Pfam" id="PF00884"/>
    </source>
</evidence>